<feature type="compositionally biased region" description="Basic and acidic residues" evidence="1">
    <location>
        <begin position="147"/>
        <end position="158"/>
    </location>
</feature>
<feature type="region of interest" description="Disordered" evidence="1">
    <location>
        <begin position="147"/>
        <end position="185"/>
    </location>
</feature>
<feature type="region of interest" description="Disordered" evidence="1">
    <location>
        <begin position="31"/>
        <end position="114"/>
    </location>
</feature>
<accession>A0A6A6T1A9</accession>
<protein>
    <recommendedName>
        <fullName evidence="2">CBF1-interacting co-repressor CIR N-terminal domain-containing protein</fullName>
    </recommendedName>
</protein>
<dbReference type="Proteomes" id="UP000799324">
    <property type="component" value="Unassembled WGS sequence"/>
</dbReference>
<dbReference type="PANTHER" id="PTHR22093">
    <property type="entry name" value="LEUKOCYTE RECEPTOR CLUSTER LRC MEMBER 1"/>
    <property type="match status" value="1"/>
</dbReference>
<evidence type="ECO:0000256" key="1">
    <source>
        <dbReference type="SAM" id="MobiDB-lite"/>
    </source>
</evidence>
<gene>
    <name evidence="3" type="ORF">K491DRAFT_719062</name>
</gene>
<reference evidence="3" key="1">
    <citation type="journal article" date="2020" name="Stud. Mycol.">
        <title>101 Dothideomycetes genomes: a test case for predicting lifestyles and emergence of pathogens.</title>
        <authorList>
            <person name="Haridas S."/>
            <person name="Albert R."/>
            <person name="Binder M."/>
            <person name="Bloem J."/>
            <person name="Labutti K."/>
            <person name="Salamov A."/>
            <person name="Andreopoulos B."/>
            <person name="Baker S."/>
            <person name="Barry K."/>
            <person name="Bills G."/>
            <person name="Bluhm B."/>
            <person name="Cannon C."/>
            <person name="Castanera R."/>
            <person name="Culley D."/>
            <person name="Daum C."/>
            <person name="Ezra D."/>
            <person name="Gonzalez J."/>
            <person name="Henrissat B."/>
            <person name="Kuo A."/>
            <person name="Liang C."/>
            <person name="Lipzen A."/>
            <person name="Lutzoni F."/>
            <person name="Magnuson J."/>
            <person name="Mondo S."/>
            <person name="Nolan M."/>
            <person name="Ohm R."/>
            <person name="Pangilinan J."/>
            <person name="Park H.-J."/>
            <person name="Ramirez L."/>
            <person name="Alfaro M."/>
            <person name="Sun H."/>
            <person name="Tritt A."/>
            <person name="Yoshinaga Y."/>
            <person name="Zwiers L.-H."/>
            <person name="Turgeon B."/>
            <person name="Goodwin S."/>
            <person name="Spatafora J."/>
            <person name="Crous P."/>
            <person name="Grigoriev I."/>
        </authorList>
    </citation>
    <scope>NUCLEOTIDE SEQUENCE</scope>
    <source>
        <strain evidence="3">CBS 122681</strain>
    </source>
</reference>
<dbReference type="InterPro" id="IPR039875">
    <property type="entry name" value="LENG1-like"/>
</dbReference>
<evidence type="ECO:0000259" key="2">
    <source>
        <dbReference type="SMART" id="SM01083"/>
    </source>
</evidence>
<feature type="compositionally biased region" description="Basic residues" evidence="1">
    <location>
        <begin position="281"/>
        <end position="301"/>
    </location>
</feature>
<feature type="compositionally biased region" description="Basic and acidic residues" evidence="1">
    <location>
        <begin position="216"/>
        <end position="234"/>
    </location>
</feature>
<dbReference type="AlphaFoldDB" id="A0A6A6T1A9"/>
<evidence type="ECO:0000313" key="4">
    <source>
        <dbReference type="Proteomes" id="UP000799324"/>
    </source>
</evidence>
<name>A0A6A6T1A9_9PLEO</name>
<feature type="domain" description="CBF1-interacting co-repressor CIR N-terminal" evidence="2">
    <location>
        <begin position="10"/>
        <end position="46"/>
    </location>
</feature>
<feature type="compositionally biased region" description="Basic and acidic residues" evidence="1">
    <location>
        <begin position="33"/>
        <end position="49"/>
    </location>
</feature>
<feature type="compositionally biased region" description="Basic and acidic residues" evidence="1">
    <location>
        <begin position="63"/>
        <end position="84"/>
    </location>
</feature>
<feature type="compositionally biased region" description="Basic and acidic residues" evidence="1">
    <location>
        <begin position="98"/>
        <end position="114"/>
    </location>
</feature>
<feature type="compositionally biased region" description="Basic and acidic residues" evidence="1">
    <location>
        <begin position="334"/>
        <end position="355"/>
    </location>
</feature>
<sequence length="355" mass="41429">MPLHLLGKKSWNVYNSASIARVKADEAAAAAKEAADEQRMQELDAERRAAILRGRTPPPLPDESSKSDAKGGRRDRERDSDGHDRKRRRLAGEDDTDRDIRLARKADSGSDDEKLAIVRLRHPKSDAPLTDHAGNINLFPVNLKEVGKRDKNAEAEKEKKRKERALEDQYTMRFSNASGKDGLTRPWYASTVSKANEEETVVDQTNGFPGFQNKDVWGREDPRRIEREQARITSKDPLAFMNKAQVQLKQSKDDKKKWADKRARELRELRAAQEREDRRERHSKRKNREHSDHKKRRRTRSSSRERESSPRYHERRSGERASQRPYKSSHQRSHSPDHRDITRRISEKHHDDRRH</sequence>
<dbReference type="PANTHER" id="PTHR22093:SF0">
    <property type="entry name" value="LEUKOCYTE RECEPTOR CLUSTER MEMBER 1"/>
    <property type="match status" value="1"/>
</dbReference>
<proteinExistence type="predicted"/>
<keyword evidence="4" id="KW-1185">Reference proteome</keyword>
<dbReference type="SMART" id="SM01083">
    <property type="entry name" value="Cir_N"/>
    <property type="match status" value="1"/>
</dbReference>
<feature type="compositionally biased region" description="Basic and acidic residues" evidence="1">
    <location>
        <begin position="302"/>
        <end position="322"/>
    </location>
</feature>
<dbReference type="EMBL" id="MU004405">
    <property type="protein sequence ID" value="KAF2652304.1"/>
    <property type="molecule type" value="Genomic_DNA"/>
</dbReference>
<dbReference type="OrthoDB" id="2159131at2759"/>
<evidence type="ECO:0000313" key="3">
    <source>
        <dbReference type="EMBL" id="KAF2652304.1"/>
    </source>
</evidence>
<feature type="compositionally biased region" description="Basic and acidic residues" evidence="1">
    <location>
        <begin position="250"/>
        <end position="280"/>
    </location>
</feature>
<feature type="region of interest" description="Disordered" evidence="1">
    <location>
        <begin position="197"/>
        <end position="355"/>
    </location>
</feature>
<dbReference type="InterPro" id="IPR019339">
    <property type="entry name" value="CIR_N_dom"/>
</dbReference>
<organism evidence="3 4">
    <name type="scientific">Lophiostoma macrostomum CBS 122681</name>
    <dbReference type="NCBI Taxonomy" id="1314788"/>
    <lineage>
        <taxon>Eukaryota</taxon>
        <taxon>Fungi</taxon>
        <taxon>Dikarya</taxon>
        <taxon>Ascomycota</taxon>
        <taxon>Pezizomycotina</taxon>
        <taxon>Dothideomycetes</taxon>
        <taxon>Pleosporomycetidae</taxon>
        <taxon>Pleosporales</taxon>
        <taxon>Lophiostomataceae</taxon>
        <taxon>Lophiostoma</taxon>
    </lineage>
</organism>